<dbReference type="RefSeq" id="WP_007546629.1">
    <property type="nucleotide sequence ID" value="NZ_ABZS01000062.1"/>
</dbReference>
<evidence type="ECO:0000256" key="1">
    <source>
        <dbReference type="SAM" id="Phobius"/>
    </source>
</evidence>
<keyword evidence="3" id="KW-1185">Reference proteome</keyword>
<dbReference type="Proteomes" id="UP000005540">
    <property type="component" value="Unassembled WGS sequence"/>
</dbReference>
<keyword evidence="1" id="KW-0812">Transmembrane</keyword>
<sequence>MKNLSFEGLLTLSFSLFLQFLIAVFLYLIYKDAKEIERKFFKWLLIVYIFWELFHVGYNVLLLATNW</sequence>
<dbReference type="AlphaFoldDB" id="C4FJP4"/>
<protein>
    <submittedName>
        <fullName evidence="2">Uncharacterized protein</fullName>
    </submittedName>
</protein>
<evidence type="ECO:0000313" key="3">
    <source>
        <dbReference type="Proteomes" id="UP000005540"/>
    </source>
</evidence>
<keyword evidence="1" id="KW-0472">Membrane</keyword>
<feature type="transmembrane region" description="Helical" evidence="1">
    <location>
        <begin position="12"/>
        <end position="30"/>
    </location>
</feature>
<evidence type="ECO:0000313" key="2">
    <source>
        <dbReference type="EMBL" id="EEP60701.1"/>
    </source>
</evidence>
<gene>
    <name evidence="2" type="ORF">SULYE_0793</name>
</gene>
<keyword evidence="1" id="KW-1133">Transmembrane helix</keyword>
<proteinExistence type="predicted"/>
<organism evidence="2 3">
    <name type="scientific">Sulfurihydrogenibium yellowstonense SS-5</name>
    <dbReference type="NCBI Taxonomy" id="432331"/>
    <lineage>
        <taxon>Bacteria</taxon>
        <taxon>Pseudomonadati</taxon>
        <taxon>Aquificota</taxon>
        <taxon>Aquificia</taxon>
        <taxon>Aquificales</taxon>
        <taxon>Hydrogenothermaceae</taxon>
        <taxon>Sulfurihydrogenibium</taxon>
    </lineage>
</organism>
<name>C4FJP4_9AQUI</name>
<feature type="transmembrane region" description="Helical" evidence="1">
    <location>
        <begin position="42"/>
        <end position="64"/>
    </location>
</feature>
<accession>C4FJP4</accession>
<comment type="caution">
    <text evidence="2">The sequence shown here is derived from an EMBL/GenBank/DDBJ whole genome shotgun (WGS) entry which is preliminary data.</text>
</comment>
<reference evidence="2 3" key="1">
    <citation type="submission" date="2009-04" db="EMBL/GenBank/DDBJ databases">
        <authorList>
            <person name="Reysenbach A.-L."/>
            <person name="Heidelberg J.F."/>
            <person name="Nelson W.C."/>
        </authorList>
    </citation>
    <scope>NUCLEOTIDE SEQUENCE [LARGE SCALE GENOMIC DNA]</scope>
    <source>
        <strain evidence="2 3">SS-5</strain>
    </source>
</reference>
<dbReference type="EMBL" id="ABZS01000062">
    <property type="protein sequence ID" value="EEP60701.1"/>
    <property type="molecule type" value="Genomic_DNA"/>
</dbReference>